<dbReference type="EMBL" id="EAAA01001019">
    <property type="status" value="NOT_ANNOTATED_CDS"/>
    <property type="molecule type" value="Genomic_DNA"/>
</dbReference>
<feature type="compositionally biased region" description="Basic and acidic residues" evidence="1">
    <location>
        <begin position="332"/>
        <end position="414"/>
    </location>
</feature>
<proteinExistence type="predicted"/>
<feature type="compositionally biased region" description="Basic and acidic residues" evidence="1">
    <location>
        <begin position="172"/>
        <end position="188"/>
    </location>
</feature>
<protein>
    <submittedName>
        <fullName evidence="2">Uncharacterized protein</fullName>
    </submittedName>
</protein>
<dbReference type="PANTHER" id="PTHR46850">
    <property type="entry name" value="CHROMODOMAIN-HELICASE-DNA-BINDING PROTEIN 9"/>
    <property type="match status" value="1"/>
</dbReference>
<evidence type="ECO:0000313" key="3">
    <source>
        <dbReference type="Proteomes" id="UP000008144"/>
    </source>
</evidence>
<organism evidence="2 3">
    <name type="scientific">Ciona intestinalis</name>
    <name type="common">Transparent sea squirt</name>
    <name type="synonym">Ascidia intestinalis</name>
    <dbReference type="NCBI Taxonomy" id="7719"/>
    <lineage>
        <taxon>Eukaryota</taxon>
        <taxon>Metazoa</taxon>
        <taxon>Chordata</taxon>
        <taxon>Tunicata</taxon>
        <taxon>Ascidiacea</taxon>
        <taxon>Phlebobranchia</taxon>
        <taxon>Cionidae</taxon>
        <taxon>Ciona</taxon>
    </lineage>
</organism>
<dbReference type="Proteomes" id="UP000008144">
    <property type="component" value="Chromosome 12"/>
</dbReference>
<feature type="compositionally biased region" description="Basic and acidic residues" evidence="1">
    <location>
        <begin position="300"/>
        <end position="313"/>
    </location>
</feature>
<dbReference type="AlphaFoldDB" id="F6TB08"/>
<reference evidence="2" key="2">
    <citation type="journal article" date="2008" name="Genome Biol.">
        <title>Improved genome assembly and evidence-based global gene model set for the chordate Ciona intestinalis: new insight into intron and operon populations.</title>
        <authorList>
            <person name="Satou Y."/>
            <person name="Mineta K."/>
            <person name="Ogasawara M."/>
            <person name="Sasakura Y."/>
            <person name="Shoguchi E."/>
            <person name="Ueno K."/>
            <person name="Yamada L."/>
            <person name="Matsumoto J."/>
            <person name="Wasserscheid J."/>
            <person name="Dewar K."/>
            <person name="Wiley G.B."/>
            <person name="Macmil S.L."/>
            <person name="Roe B.A."/>
            <person name="Zeller R.W."/>
            <person name="Hastings K.E."/>
            <person name="Lemaire P."/>
            <person name="Lindquist E."/>
            <person name="Endo T."/>
            <person name="Hotta K."/>
            <person name="Inaba K."/>
        </authorList>
    </citation>
    <scope>NUCLEOTIDE SEQUENCE [LARGE SCALE GENOMIC DNA]</scope>
    <source>
        <strain evidence="2">wild type</strain>
    </source>
</reference>
<dbReference type="PANTHER" id="PTHR46850:SF1">
    <property type="entry name" value="CHROMODOMAIN-HELICASE-DNA-BINDING PROTEIN 9"/>
    <property type="match status" value="1"/>
</dbReference>
<dbReference type="HOGENOM" id="CLU_451938_0_0_1"/>
<feature type="compositionally biased region" description="Polar residues" evidence="1">
    <location>
        <begin position="520"/>
        <end position="529"/>
    </location>
</feature>
<accession>F6TB08</accession>
<feature type="compositionally biased region" description="Low complexity" evidence="1">
    <location>
        <begin position="501"/>
        <end position="514"/>
    </location>
</feature>
<dbReference type="Gene3D" id="1.10.10.60">
    <property type="entry name" value="Homeodomain-like"/>
    <property type="match status" value="1"/>
</dbReference>
<feature type="compositionally biased region" description="Basic and acidic residues" evidence="1">
    <location>
        <begin position="198"/>
        <end position="229"/>
    </location>
</feature>
<name>F6TB08_CIOIN</name>
<dbReference type="Ensembl" id="ENSCINT00000008026.3">
    <property type="protein sequence ID" value="ENSCINP00000008026.3"/>
    <property type="gene ID" value="ENSCING00000003893.3"/>
</dbReference>
<dbReference type="InParanoid" id="F6TB08"/>
<keyword evidence="3" id="KW-1185">Reference proteome</keyword>
<dbReference type="InterPro" id="IPR051493">
    <property type="entry name" value="CHD"/>
</dbReference>
<reference evidence="3" key="1">
    <citation type="journal article" date="2002" name="Science">
        <title>The draft genome of Ciona intestinalis: insights into chordate and vertebrate origins.</title>
        <authorList>
            <person name="Dehal P."/>
            <person name="Satou Y."/>
            <person name="Campbell R.K."/>
            <person name="Chapman J."/>
            <person name="Degnan B."/>
            <person name="De Tomaso A."/>
            <person name="Davidson B."/>
            <person name="Di Gregorio A."/>
            <person name="Gelpke M."/>
            <person name="Goodstein D.M."/>
            <person name="Harafuji N."/>
            <person name="Hastings K.E."/>
            <person name="Ho I."/>
            <person name="Hotta K."/>
            <person name="Huang W."/>
            <person name="Kawashima T."/>
            <person name="Lemaire P."/>
            <person name="Martinez D."/>
            <person name="Meinertzhagen I.A."/>
            <person name="Necula S."/>
            <person name="Nonaka M."/>
            <person name="Putnam N."/>
            <person name="Rash S."/>
            <person name="Saiga H."/>
            <person name="Satake M."/>
            <person name="Terry A."/>
            <person name="Yamada L."/>
            <person name="Wang H.G."/>
            <person name="Awazu S."/>
            <person name="Azumi K."/>
            <person name="Boore J."/>
            <person name="Branno M."/>
            <person name="Chin-Bow S."/>
            <person name="DeSantis R."/>
            <person name="Doyle S."/>
            <person name="Francino P."/>
            <person name="Keys D.N."/>
            <person name="Haga S."/>
            <person name="Hayashi H."/>
            <person name="Hino K."/>
            <person name="Imai K.S."/>
            <person name="Inaba K."/>
            <person name="Kano S."/>
            <person name="Kobayashi K."/>
            <person name="Kobayashi M."/>
            <person name="Lee B.I."/>
            <person name="Makabe K.W."/>
            <person name="Manohar C."/>
            <person name="Matassi G."/>
            <person name="Medina M."/>
            <person name="Mochizuki Y."/>
            <person name="Mount S."/>
            <person name="Morishita T."/>
            <person name="Miura S."/>
            <person name="Nakayama A."/>
            <person name="Nishizaka S."/>
            <person name="Nomoto H."/>
            <person name="Ohta F."/>
            <person name="Oishi K."/>
            <person name="Rigoutsos I."/>
            <person name="Sano M."/>
            <person name="Sasaki A."/>
            <person name="Sasakura Y."/>
            <person name="Shoguchi E."/>
            <person name="Shin-i T."/>
            <person name="Spagnuolo A."/>
            <person name="Stainier D."/>
            <person name="Suzuki M.M."/>
            <person name="Tassy O."/>
            <person name="Takatori N."/>
            <person name="Tokuoka M."/>
            <person name="Yagi K."/>
            <person name="Yoshizaki F."/>
            <person name="Wada S."/>
            <person name="Zhang C."/>
            <person name="Hyatt P.D."/>
            <person name="Larimer F."/>
            <person name="Detter C."/>
            <person name="Doggett N."/>
            <person name="Glavina T."/>
            <person name="Hawkins T."/>
            <person name="Richardson P."/>
            <person name="Lucas S."/>
            <person name="Kohara Y."/>
            <person name="Levine M."/>
            <person name="Satoh N."/>
            <person name="Rokhsar D.S."/>
        </authorList>
    </citation>
    <scope>NUCLEOTIDE SEQUENCE [LARGE SCALE GENOMIC DNA]</scope>
</reference>
<sequence length="604" mass="67203">MCEQVCRWKEEPGTSDGTNIGLNEEIPNIDVDPITEERASRTLYRIRLLDKIRTEVLPHPKLKERLALCQRSPELPIWWRSGVHDHELLVAMDRHGVTRTEIHTLNDASLSFLNSMREYESNPTAFKQQILAEEKAELENLMKIMKKEEEEKAAILKAEEEVKASEQPPDAPESKDVKVEEKKVKQEKDEEMEVDPGVAKDGEEGNKEEKVVKDVEKDGEDKKVEKVGEDVAPPPVENDDKINEDPEKSSEDMDVSKPTEEVAEDPPVEVAPKKDEVREDKKEEDAIKEKDDPQSAPESSLKEDVPEDQHPVKDVAVAPEDQKDEEESSVAPKEDAEQLDVGKEEAMSPSDKEVADISSKDQKPEETEEKKDDEVTKQEDVKTDEILPEEKQSPDEGKEKTLVKETEKDKKELDLTPVQMSLRSKNSNPMSQDLFNAINSSYGGFLMSSMMSQSTSGRWPKDRVLIQRVEQVCYCIMNGEWPSPSHTFPCALPGQSGSFMGPGTPSSHPSTPLSDGRITPLSSGALSSNQNTITATTDYLAASEKQLQAAMAQIMAAGAAEPPMRSSSSRRGRRRRRPDPPQSSLAAGLSFPAQSPTNGQSIAT</sequence>
<feature type="compositionally biased region" description="Basic and acidic residues" evidence="1">
    <location>
        <begin position="271"/>
        <end position="293"/>
    </location>
</feature>
<evidence type="ECO:0000313" key="2">
    <source>
        <dbReference type="Ensembl" id="ENSCINP00000008026.3"/>
    </source>
</evidence>
<dbReference type="STRING" id="7719.ENSCINP00000008026"/>
<feature type="compositionally biased region" description="Low complexity" evidence="1">
    <location>
        <begin position="555"/>
        <end position="567"/>
    </location>
</feature>
<evidence type="ECO:0000256" key="1">
    <source>
        <dbReference type="SAM" id="MobiDB-lite"/>
    </source>
</evidence>
<dbReference type="GeneTree" id="ENSGT00940000153649"/>
<feature type="region of interest" description="Disordered" evidence="1">
    <location>
        <begin position="159"/>
        <end position="416"/>
    </location>
</feature>
<reference evidence="2" key="4">
    <citation type="submission" date="2025-09" db="UniProtKB">
        <authorList>
            <consortium name="Ensembl"/>
        </authorList>
    </citation>
    <scope>IDENTIFICATION</scope>
</reference>
<feature type="region of interest" description="Disordered" evidence="1">
    <location>
        <begin position="555"/>
        <end position="604"/>
    </location>
</feature>
<reference evidence="2" key="3">
    <citation type="submission" date="2025-08" db="UniProtKB">
        <authorList>
            <consortium name="Ensembl"/>
        </authorList>
    </citation>
    <scope>IDENTIFICATION</scope>
</reference>
<feature type="compositionally biased region" description="Polar residues" evidence="1">
    <location>
        <begin position="592"/>
        <end position="604"/>
    </location>
</feature>
<feature type="compositionally biased region" description="Basic residues" evidence="1">
    <location>
        <begin position="568"/>
        <end position="577"/>
    </location>
</feature>
<feature type="compositionally biased region" description="Basic and acidic residues" evidence="1">
    <location>
        <begin position="238"/>
        <end position="260"/>
    </location>
</feature>
<feature type="region of interest" description="Disordered" evidence="1">
    <location>
        <begin position="499"/>
        <end position="529"/>
    </location>
</feature>